<evidence type="ECO:0000256" key="1">
    <source>
        <dbReference type="SAM" id="MobiDB-lite"/>
    </source>
</evidence>
<feature type="region of interest" description="Disordered" evidence="1">
    <location>
        <begin position="1"/>
        <end position="111"/>
    </location>
</feature>
<proteinExistence type="predicted"/>
<gene>
    <name evidence="2" type="ORF">E2C01_073559</name>
</gene>
<dbReference type="AlphaFoldDB" id="A0A5B7IC03"/>
<name>A0A5B7IC03_PORTR</name>
<evidence type="ECO:0000313" key="3">
    <source>
        <dbReference type="Proteomes" id="UP000324222"/>
    </source>
</evidence>
<sequence length="111" mass="12310">MFFGKGENDTVASGRQAPNKQVPRQSHGEARANEAREASAPLSHDVTTPDSPNTEGSVTSPLGVTFPRCLDQEQEEEEKEEEEEEEEELTDLTPWTRKRRGGRGGIGKEEE</sequence>
<accession>A0A5B7IC03</accession>
<organism evidence="2 3">
    <name type="scientific">Portunus trituberculatus</name>
    <name type="common">Swimming crab</name>
    <name type="synonym">Neptunus trituberculatus</name>
    <dbReference type="NCBI Taxonomy" id="210409"/>
    <lineage>
        <taxon>Eukaryota</taxon>
        <taxon>Metazoa</taxon>
        <taxon>Ecdysozoa</taxon>
        <taxon>Arthropoda</taxon>
        <taxon>Crustacea</taxon>
        <taxon>Multicrustacea</taxon>
        <taxon>Malacostraca</taxon>
        <taxon>Eumalacostraca</taxon>
        <taxon>Eucarida</taxon>
        <taxon>Decapoda</taxon>
        <taxon>Pleocyemata</taxon>
        <taxon>Brachyura</taxon>
        <taxon>Eubrachyura</taxon>
        <taxon>Portunoidea</taxon>
        <taxon>Portunidae</taxon>
        <taxon>Portuninae</taxon>
        <taxon>Portunus</taxon>
    </lineage>
</organism>
<evidence type="ECO:0000313" key="2">
    <source>
        <dbReference type="EMBL" id="MPC79047.1"/>
    </source>
</evidence>
<keyword evidence="3" id="KW-1185">Reference proteome</keyword>
<feature type="compositionally biased region" description="Polar residues" evidence="1">
    <location>
        <begin position="45"/>
        <end position="62"/>
    </location>
</feature>
<dbReference type="Proteomes" id="UP000324222">
    <property type="component" value="Unassembled WGS sequence"/>
</dbReference>
<feature type="compositionally biased region" description="Basic and acidic residues" evidence="1">
    <location>
        <begin position="26"/>
        <end position="37"/>
    </location>
</feature>
<dbReference type="EMBL" id="VSRR010050089">
    <property type="protein sequence ID" value="MPC79047.1"/>
    <property type="molecule type" value="Genomic_DNA"/>
</dbReference>
<comment type="caution">
    <text evidence="2">The sequence shown here is derived from an EMBL/GenBank/DDBJ whole genome shotgun (WGS) entry which is preliminary data.</text>
</comment>
<reference evidence="2 3" key="1">
    <citation type="submission" date="2019-05" db="EMBL/GenBank/DDBJ databases">
        <title>Another draft genome of Portunus trituberculatus and its Hox gene families provides insights of decapod evolution.</title>
        <authorList>
            <person name="Jeong J.-H."/>
            <person name="Song I."/>
            <person name="Kim S."/>
            <person name="Choi T."/>
            <person name="Kim D."/>
            <person name="Ryu S."/>
            <person name="Kim W."/>
        </authorList>
    </citation>
    <scope>NUCLEOTIDE SEQUENCE [LARGE SCALE GENOMIC DNA]</scope>
    <source>
        <tissue evidence="2">Muscle</tissue>
    </source>
</reference>
<feature type="compositionally biased region" description="Polar residues" evidence="1">
    <location>
        <begin position="10"/>
        <end position="24"/>
    </location>
</feature>
<feature type="compositionally biased region" description="Acidic residues" evidence="1">
    <location>
        <begin position="72"/>
        <end position="90"/>
    </location>
</feature>
<protein>
    <submittedName>
        <fullName evidence="2">Uncharacterized protein</fullName>
    </submittedName>
</protein>